<feature type="compositionally biased region" description="Low complexity" evidence="1">
    <location>
        <begin position="209"/>
        <end position="219"/>
    </location>
</feature>
<name>A0A448WR71_9PLAT</name>
<evidence type="ECO:0000313" key="2">
    <source>
        <dbReference type="EMBL" id="VEL18166.1"/>
    </source>
</evidence>
<reference evidence="2" key="1">
    <citation type="submission" date="2018-11" db="EMBL/GenBank/DDBJ databases">
        <authorList>
            <consortium name="Pathogen Informatics"/>
        </authorList>
    </citation>
    <scope>NUCLEOTIDE SEQUENCE</scope>
</reference>
<organism evidence="2 3">
    <name type="scientific">Protopolystoma xenopodis</name>
    <dbReference type="NCBI Taxonomy" id="117903"/>
    <lineage>
        <taxon>Eukaryota</taxon>
        <taxon>Metazoa</taxon>
        <taxon>Spiralia</taxon>
        <taxon>Lophotrochozoa</taxon>
        <taxon>Platyhelminthes</taxon>
        <taxon>Monogenea</taxon>
        <taxon>Polyopisthocotylea</taxon>
        <taxon>Polystomatidea</taxon>
        <taxon>Polystomatidae</taxon>
        <taxon>Protopolystoma</taxon>
    </lineage>
</organism>
<comment type="caution">
    <text evidence="2">The sequence shown here is derived from an EMBL/GenBank/DDBJ whole genome shotgun (WGS) entry which is preliminary data.</text>
</comment>
<dbReference type="AlphaFoldDB" id="A0A448WR71"/>
<dbReference type="Proteomes" id="UP000784294">
    <property type="component" value="Unassembled WGS sequence"/>
</dbReference>
<dbReference type="EMBL" id="CAAALY010035923">
    <property type="protein sequence ID" value="VEL18166.1"/>
    <property type="molecule type" value="Genomic_DNA"/>
</dbReference>
<evidence type="ECO:0000256" key="1">
    <source>
        <dbReference type="SAM" id="MobiDB-lite"/>
    </source>
</evidence>
<feature type="compositionally biased region" description="Polar residues" evidence="1">
    <location>
        <begin position="188"/>
        <end position="199"/>
    </location>
</feature>
<feature type="compositionally biased region" description="Polar residues" evidence="1">
    <location>
        <begin position="156"/>
        <end position="165"/>
    </location>
</feature>
<evidence type="ECO:0000313" key="3">
    <source>
        <dbReference type="Proteomes" id="UP000784294"/>
    </source>
</evidence>
<proteinExistence type="predicted"/>
<keyword evidence="3" id="KW-1185">Reference proteome</keyword>
<accession>A0A448WR71</accession>
<feature type="region of interest" description="Disordered" evidence="1">
    <location>
        <begin position="132"/>
        <end position="168"/>
    </location>
</feature>
<gene>
    <name evidence="2" type="ORF">PXEA_LOCUS11606</name>
</gene>
<sequence length="235" mass="25883">MCRILCMRQELLMDPNKEKILTICARSKSAARRSAAADPFDEVQAVPAACYCAICPLQCGPHYRYPPPQHHHQLQQHQHQHQQHQQTVWPCCALMAPVCPHCGPVCPAHLPSLPVASADDCQICRQQRLQTPSRPDVESSVGELANEAGPPRSHRQPQVWSQTSTPRRPVCCRPAPVCRQGDRPGSPFASSLSQTTSSPDRLHRRSEESAVAAKAGTSAAVGRYHKRGDCVLTNE</sequence>
<protein>
    <submittedName>
        <fullName evidence="2">Uncharacterized protein</fullName>
    </submittedName>
</protein>
<feature type="region of interest" description="Disordered" evidence="1">
    <location>
        <begin position="182"/>
        <end position="219"/>
    </location>
</feature>